<reference evidence="1 2" key="1">
    <citation type="submission" date="2011-07" db="EMBL/GenBank/DDBJ databases">
        <authorList>
            <person name="Coyne R."/>
            <person name="Brami D."/>
            <person name="Johnson J."/>
            <person name="Hostetler J."/>
            <person name="Hannick L."/>
            <person name="Clark T."/>
            <person name="Cassidy-Hanley D."/>
            <person name="Inman J."/>
        </authorList>
    </citation>
    <scope>NUCLEOTIDE SEQUENCE [LARGE SCALE GENOMIC DNA]</scope>
    <source>
        <strain evidence="1 2">G5</strain>
    </source>
</reference>
<protein>
    <submittedName>
        <fullName evidence="1">Patatin-like phospholipase family protein, putative</fullName>
    </submittedName>
</protein>
<dbReference type="InParanoid" id="G0QW58"/>
<proteinExistence type="predicted"/>
<dbReference type="STRING" id="857967.G0QW58"/>
<dbReference type="AlphaFoldDB" id="G0QW58"/>
<evidence type="ECO:0000313" key="2">
    <source>
        <dbReference type="Proteomes" id="UP000008983"/>
    </source>
</evidence>
<dbReference type="GeneID" id="14906651"/>
<sequence>MEQKQIKELLLSGGAGALAFQMGYLHVLTQYVGVEKLREYKIGGISAGSAVGAFFHVKNVLMEGQFKSYLINMKILIKYLLMYFLKSQECGQAVTENIQNIEYLDITENSNVRFPIDYWIWDEYWCDEMFARGQIAAQNDKDRLIKIFI</sequence>
<dbReference type="EMBL" id="GL983981">
    <property type="protein sequence ID" value="EGR30539.1"/>
    <property type="molecule type" value="Genomic_DNA"/>
</dbReference>
<gene>
    <name evidence="1" type="ORF">IMG5_129570</name>
</gene>
<evidence type="ECO:0000313" key="1">
    <source>
        <dbReference type="EMBL" id="EGR30539.1"/>
    </source>
</evidence>
<dbReference type="RefSeq" id="XP_004032126.1">
    <property type="nucleotide sequence ID" value="XM_004032078.1"/>
</dbReference>
<dbReference type="eggNOG" id="ENOG502R2RQ">
    <property type="taxonomic scope" value="Eukaryota"/>
</dbReference>
<dbReference type="OrthoDB" id="197155at2759"/>
<organism evidence="1 2">
    <name type="scientific">Ichthyophthirius multifiliis</name>
    <name type="common">White spot disease agent</name>
    <name type="synonym">Ich</name>
    <dbReference type="NCBI Taxonomy" id="5932"/>
    <lineage>
        <taxon>Eukaryota</taxon>
        <taxon>Sar</taxon>
        <taxon>Alveolata</taxon>
        <taxon>Ciliophora</taxon>
        <taxon>Intramacronucleata</taxon>
        <taxon>Oligohymenophorea</taxon>
        <taxon>Hymenostomatida</taxon>
        <taxon>Ophryoglenina</taxon>
        <taxon>Ichthyophthirius</taxon>
    </lineage>
</organism>
<dbReference type="Proteomes" id="UP000008983">
    <property type="component" value="Unassembled WGS sequence"/>
</dbReference>
<name>G0QW58_ICHMU</name>
<accession>G0QW58</accession>
<keyword evidence="2" id="KW-1185">Reference proteome</keyword>